<accession>A0A1S4D7V7</accession>
<evidence type="ECO:0000313" key="2">
    <source>
        <dbReference type="RefSeq" id="XP_016509467.1"/>
    </source>
</evidence>
<name>A0A1S4D7V7_TOBAC</name>
<dbReference type="KEGG" id="nta:107826936"/>
<gene>
    <name evidence="2" type="primary">LOC107826936</name>
</gene>
<dbReference type="RefSeq" id="XP_016509467.1">
    <property type="nucleotide sequence ID" value="XM_016653981.1"/>
</dbReference>
<protein>
    <submittedName>
        <fullName evidence="2">Uncharacterized protein</fullName>
    </submittedName>
</protein>
<feature type="compositionally biased region" description="Basic and acidic residues" evidence="1">
    <location>
        <begin position="161"/>
        <end position="175"/>
    </location>
</feature>
<dbReference type="PaxDb" id="4097-A0A1S4D7V7"/>
<proteinExistence type="predicted"/>
<reference evidence="2" key="1">
    <citation type="submission" date="2025-08" db="UniProtKB">
        <authorList>
            <consortium name="RefSeq"/>
        </authorList>
    </citation>
    <scope>IDENTIFICATION</scope>
</reference>
<evidence type="ECO:0000256" key="1">
    <source>
        <dbReference type="SAM" id="MobiDB-lite"/>
    </source>
</evidence>
<feature type="region of interest" description="Disordered" evidence="1">
    <location>
        <begin position="66"/>
        <end position="113"/>
    </location>
</feature>
<dbReference type="AlphaFoldDB" id="A0A1S4D7V7"/>
<organism evidence="2">
    <name type="scientific">Nicotiana tabacum</name>
    <name type="common">Common tobacco</name>
    <dbReference type="NCBI Taxonomy" id="4097"/>
    <lineage>
        <taxon>Eukaryota</taxon>
        <taxon>Viridiplantae</taxon>
        <taxon>Streptophyta</taxon>
        <taxon>Embryophyta</taxon>
        <taxon>Tracheophyta</taxon>
        <taxon>Spermatophyta</taxon>
        <taxon>Magnoliopsida</taxon>
        <taxon>eudicotyledons</taxon>
        <taxon>Gunneridae</taxon>
        <taxon>Pentapetalae</taxon>
        <taxon>asterids</taxon>
        <taxon>lamiids</taxon>
        <taxon>Solanales</taxon>
        <taxon>Solanaceae</taxon>
        <taxon>Nicotianoideae</taxon>
        <taxon>Nicotianeae</taxon>
        <taxon>Nicotiana</taxon>
    </lineage>
</organism>
<feature type="region of interest" description="Disordered" evidence="1">
    <location>
        <begin position="153"/>
        <end position="177"/>
    </location>
</feature>
<sequence length="271" mass="29437">MGVFSTLKPAIVGHPVGIYDLRGGSSVTALEVFSEGLEEEGVSFWGTDFEVFAISMKERDCLSKDAVMRPPSGEEETSAPVLKPAKDNNRKRASASEDQELTTKTTRKPRKNTIPLIEEYVRRLRDEDDEEENDDGSILVARVKKTIDAPKTTRSMVVDEAPPRTEGISEKDSGKVPESLEIEDVSHRNEQTVSISEGTGPEALRTEENAPRAIREARALGTLEVDGAHEGEDSFHDLFTSIEDAAGLSDASGFISTSGVVFQVLGGAKPM</sequence>